<comment type="caution">
    <text evidence="1">The sequence shown here is derived from an EMBL/GenBank/DDBJ whole genome shotgun (WGS) entry which is preliminary data.</text>
</comment>
<dbReference type="EMBL" id="AHKH01000184">
    <property type="protein sequence ID" value="EHQ59016.1"/>
    <property type="molecule type" value="Genomic_DNA"/>
</dbReference>
<name>H3SPH5_9BACL</name>
<proteinExistence type="predicted"/>
<reference evidence="1 2" key="1">
    <citation type="journal article" date="2012" name="J. Bacteriol.">
        <title>Genome Sequence of the Pattern-Forming Social Bacterium Paenibacillus dendritiformis C454 Chiral Morphotype.</title>
        <authorList>
            <person name="Sirota-Madi A."/>
            <person name="Olender T."/>
            <person name="Helman Y."/>
            <person name="Brainis I."/>
            <person name="Finkelshtein A."/>
            <person name="Roth D."/>
            <person name="Hagai E."/>
            <person name="Leshkowitz D."/>
            <person name="Brodsky L."/>
            <person name="Galatenko V."/>
            <person name="Nikolaev V."/>
            <person name="Gutnick D.L."/>
            <person name="Lancet D."/>
            <person name="Ben-Jacob E."/>
        </authorList>
    </citation>
    <scope>NUCLEOTIDE SEQUENCE [LARGE SCALE GENOMIC DNA]</scope>
    <source>
        <strain evidence="1 2">C454</strain>
    </source>
</reference>
<dbReference type="Proteomes" id="UP000003900">
    <property type="component" value="Unassembled WGS sequence"/>
</dbReference>
<gene>
    <name evidence="1" type="ORF">PDENDC454_27428</name>
</gene>
<protein>
    <submittedName>
        <fullName evidence="1">Uncharacterized protein</fullName>
    </submittedName>
</protein>
<sequence>MSTAEWRSSSPSSVWKAAPACRSEAPIFPEFVHFVDPFVWTDGEVGYMMIAKDGTGGFHHGHHRWNMVIPIDGGIR</sequence>
<dbReference type="PATRIC" id="fig|1131935.3.peg.5674"/>
<keyword evidence="2" id="KW-1185">Reference proteome</keyword>
<organism evidence="1 2">
    <name type="scientific">Paenibacillus dendritiformis C454</name>
    <dbReference type="NCBI Taxonomy" id="1131935"/>
    <lineage>
        <taxon>Bacteria</taxon>
        <taxon>Bacillati</taxon>
        <taxon>Bacillota</taxon>
        <taxon>Bacilli</taxon>
        <taxon>Bacillales</taxon>
        <taxon>Paenibacillaceae</taxon>
        <taxon>Paenibacillus</taxon>
    </lineage>
</organism>
<evidence type="ECO:0000313" key="1">
    <source>
        <dbReference type="EMBL" id="EHQ59016.1"/>
    </source>
</evidence>
<dbReference type="AlphaFoldDB" id="H3SPH5"/>
<dbReference type="STRING" id="1131935.PDENDC454_27428"/>
<accession>H3SPH5</accession>
<evidence type="ECO:0000313" key="2">
    <source>
        <dbReference type="Proteomes" id="UP000003900"/>
    </source>
</evidence>